<feature type="transmembrane region" description="Helical" evidence="1">
    <location>
        <begin position="6"/>
        <end position="24"/>
    </location>
</feature>
<name>A0A653A867_9BACT</name>
<dbReference type="AlphaFoldDB" id="A0A653A867"/>
<keyword evidence="1" id="KW-0812">Transmembrane</keyword>
<gene>
    <name evidence="2" type="ORF">TRIP_D250008</name>
</gene>
<sequence>MNPKRFPILIIIIAILLYIAYNYLSDKNTETKSPNINTFTGNWVGDKYENNSYVTWIQKRLSDGTYTIFFVTIKGDTIIRDIETGKWWIKDGKYYEISPNANTEPSIYDYKIITNDSIMFSSTSSDYKFVDKRIEENNFDSTLIIEPSKTINNTTKEIKIKYDKFE</sequence>
<proteinExistence type="predicted"/>
<evidence type="ECO:0000313" key="2">
    <source>
        <dbReference type="EMBL" id="VBB44200.1"/>
    </source>
</evidence>
<keyword evidence="1" id="KW-0472">Membrane</keyword>
<evidence type="ECO:0000256" key="1">
    <source>
        <dbReference type="SAM" id="Phobius"/>
    </source>
</evidence>
<protein>
    <recommendedName>
        <fullName evidence="3">Lipocalin-like domain-containing protein</fullName>
    </recommendedName>
</protein>
<keyword evidence="1" id="KW-1133">Transmembrane helix</keyword>
<reference evidence="2" key="1">
    <citation type="submission" date="2018-07" db="EMBL/GenBank/DDBJ databases">
        <authorList>
            <consortium name="Genoscope - CEA"/>
            <person name="William W."/>
        </authorList>
    </citation>
    <scope>NUCLEOTIDE SEQUENCE</scope>
    <source>
        <strain evidence="2">IK1</strain>
    </source>
</reference>
<evidence type="ECO:0008006" key="3">
    <source>
        <dbReference type="Google" id="ProtNLM"/>
    </source>
</evidence>
<dbReference type="EMBL" id="UPXZ01000018">
    <property type="protein sequence ID" value="VBB44200.1"/>
    <property type="molecule type" value="Genomic_DNA"/>
</dbReference>
<organism evidence="2">
    <name type="scientific">uncultured Paludibacter sp</name>
    <dbReference type="NCBI Taxonomy" id="497635"/>
    <lineage>
        <taxon>Bacteria</taxon>
        <taxon>Pseudomonadati</taxon>
        <taxon>Bacteroidota</taxon>
        <taxon>Bacteroidia</taxon>
        <taxon>Bacteroidales</taxon>
        <taxon>Paludibacteraceae</taxon>
        <taxon>Paludibacter</taxon>
        <taxon>environmental samples</taxon>
    </lineage>
</organism>
<accession>A0A653A867</accession>